<dbReference type="InterPro" id="IPR013785">
    <property type="entry name" value="Aldolase_TIM"/>
</dbReference>
<accession>A0ABV9IAW7</accession>
<evidence type="ECO:0000256" key="7">
    <source>
        <dbReference type="ARBA" id="ARBA00023033"/>
    </source>
</evidence>
<evidence type="ECO:0000256" key="8">
    <source>
        <dbReference type="ARBA" id="ARBA00031155"/>
    </source>
</evidence>
<evidence type="ECO:0000313" key="10">
    <source>
        <dbReference type="EMBL" id="MFC4639433.1"/>
    </source>
</evidence>
<evidence type="ECO:0000256" key="1">
    <source>
        <dbReference type="ARBA" id="ARBA00001917"/>
    </source>
</evidence>
<dbReference type="PANTHER" id="PTHR42747">
    <property type="entry name" value="NITRONATE MONOOXYGENASE-RELATED"/>
    <property type="match status" value="1"/>
</dbReference>
<evidence type="ECO:0000256" key="4">
    <source>
        <dbReference type="ARBA" id="ARBA00022630"/>
    </source>
</evidence>
<evidence type="ECO:0000313" key="11">
    <source>
        <dbReference type="Proteomes" id="UP001595952"/>
    </source>
</evidence>
<evidence type="ECO:0000256" key="6">
    <source>
        <dbReference type="ARBA" id="ARBA00023002"/>
    </source>
</evidence>
<dbReference type="RefSeq" id="WP_380062422.1">
    <property type="nucleotide sequence ID" value="NZ_JBHSEI010000010.1"/>
</dbReference>
<organism evidence="10 11">
    <name type="scientific">Deinococcus hohokamensis</name>
    <dbReference type="NCBI Taxonomy" id="309883"/>
    <lineage>
        <taxon>Bacteria</taxon>
        <taxon>Thermotogati</taxon>
        <taxon>Deinococcota</taxon>
        <taxon>Deinococci</taxon>
        <taxon>Deinococcales</taxon>
        <taxon>Deinococcaceae</taxon>
        <taxon>Deinococcus</taxon>
    </lineage>
</organism>
<reference evidence="11" key="1">
    <citation type="journal article" date="2019" name="Int. J. Syst. Evol. Microbiol.">
        <title>The Global Catalogue of Microorganisms (GCM) 10K type strain sequencing project: providing services to taxonomists for standard genome sequencing and annotation.</title>
        <authorList>
            <consortium name="The Broad Institute Genomics Platform"/>
            <consortium name="The Broad Institute Genome Sequencing Center for Infectious Disease"/>
            <person name="Wu L."/>
            <person name="Ma J."/>
        </authorList>
    </citation>
    <scope>NUCLEOTIDE SEQUENCE [LARGE SCALE GENOMIC DNA]</scope>
    <source>
        <strain evidence="11">CCUG 55995</strain>
    </source>
</reference>
<keyword evidence="5" id="KW-0288">FMN</keyword>
<name>A0ABV9IAW7_9DEIO</name>
<dbReference type="PANTHER" id="PTHR42747:SF3">
    <property type="entry name" value="NITRONATE MONOOXYGENASE-RELATED"/>
    <property type="match status" value="1"/>
</dbReference>
<sequence length="348" mass="34592">MKPQERGPASAGLEALGLKVPVVLAPMAGGAGTPALAAAVSNAGGLGSLGAAYLSPDQITAAMAAVRGATNWPFAVNLFAPQPLPQVGPAAVDAACAELASFHAALRLPPPALPAQLQEDFGAQLAAVLSAPPAVFSFAFGRLAPDHLQALKAAGVLVIGTATGVKEARQLENDGVDAVVAQGAAAGGHRGGWAHDELAGTVALTQAVASAVSIPVIAAGGLMRREDVRAVLRAGASLAQCGTAFLLADEAGTSPAYRAALAQPGRTVLTRAFSGRPARGLHNALIAAVRHPLPYPLQNALTRPLRTAGAAAGQADVLSLWAGEGFAQASQGPAGRLLAALDPSAVQP</sequence>
<comment type="catalytic activity">
    <reaction evidence="9">
        <text>3 propionate 3-nitronate + 3 O2 + H2O = 3 3-oxopropanoate + 2 nitrate + nitrite + H2O2 + 3 H(+)</text>
        <dbReference type="Rhea" id="RHEA:57332"/>
        <dbReference type="ChEBI" id="CHEBI:15377"/>
        <dbReference type="ChEBI" id="CHEBI:15378"/>
        <dbReference type="ChEBI" id="CHEBI:15379"/>
        <dbReference type="ChEBI" id="CHEBI:16240"/>
        <dbReference type="ChEBI" id="CHEBI:16301"/>
        <dbReference type="ChEBI" id="CHEBI:17632"/>
        <dbReference type="ChEBI" id="CHEBI:33190"/>
        <dbReference type="ChEBI" id="CHEBI:136067"/>
    </reaction>
</comment>
<keyword evidence="11" id="KW-1185">Reference proteome</keyword>
<dbReference type="CDD" id="cd04730">
    <property type="entry name" value="NPD_like"/>
    <property type="match status" value="1"/>
</dbReference>
<dbReference type="InterPro" id="IPR004136">
    <property type="entry name" value="NMO"/>
</dbReference>
<dbReference type="SUPFAM" id="SSF51412">
    <property type="entry name" value="Inosine monophosphate dehydrogenase (IMPDH)"/>
    <property type="match status" value="1"/>
</dbReference>
<dbReference type="Pfam" id="PF03060">
    <property type="entry name" value="NMO"/>
    <property type="match status" value="1"/>
</dbReference>
<keyword evidence="3" id="KW-0216">Detoxification</keyword>
<keyword evidence="4" id="KW-0285">Flavoprotein</keyword>
<evidence type="ECO:0000256" key="3">
    <source>
        <dbReference type="ARBA" id="ARBA00022575"/>
    </source>
</evidence>
<dbReference type="Gene3D" id="3.20.20.70">
    <property type="entry name" value="Aldolase class I"/>
    <property type="match status" value="1"/>
</dbReference>
<evidence type="ECO:0000256" key="9">
    <source>
        <dbReference type="ARBA" id="ARBA00049401"/>
    </source>
</evidence>
<keyword evidence="7" id="KW-0503">Monooxygenase</keyword>
<evidence type="ECO:0000256" key="2">
    <source>
        <dbReference type="ARBA" id="ARBA00009881"/>
    </source>
</evidence>
<dbReference type="Proteomes" id="UP001595952">
    <property type="component" value="Unassembled WGS sequence"/>
</dbReference>
<comment type="cofactor">
    <cofactor evidence="1">
        <name>FMN</name>
        <dbReference type="ChEBI" id="CHEBI:58210"/>
    </cofactor>
</comment>
<keyword evidence="6 10" id="KW-0560">Oxidoreductase</keyword>
<comment type="caution">
    <text evidence="10">The sequence shown here is derived from an EMBL/GenBank/DDBJ whole genome shotgun (WGS) entry which is preliminary data.</text>
</comment>
<proteinExistence type="inferred from homology"/>
<protein>
    <recommendedName>
        <fullName evidence="8">Propionate 3-nitronate monooxygenase</fullName>
    </recommendedName>
</protein>
<dbReference type="EMBL" id="JBHSEI010000010">
    <property type="protein sequence ID" value="MFC4639433.1"/>
    <property type="molecule type" value="Genomic_DNA"/>
</dbReference>
<dbReference type="GO" id="GO:0016491">
    <property type="term" value="F:oxidoreductase activity"/>
    <property type="evidence" value="ECO:0007669"/>
    <property type="project" value="UniProtKB-KW"/>
</dbReference>
<evidence type="ECO:0000256" key="5">
    <source>
        <dbReference type="ARBA" id="ARBA00022643"/>
    </source>
</evidence>
<gene>
    <name evidence="10" type="ORF">ACFO0D_13920</name>
</gene>
<comment type="similarity">
    <text evidence="2">Belongs to the nitronate monooxygenase family. NMO class I subfamily.</text>
</comment>